<evidence type="ECO:0000313" key="3">
    <source>
        <dbReference type="Proteomes" id="UP001586593"/>
    </source>
</evidence>
<proteinExistence type="predicted"/>
<reference evidence="2 3" key="1">
    <citation type="journal article" date="2024" name="Commun. Biol.">
        <title>Comparative genomic analysis of thermophilic fungi reveals convergent evolutionary adaptations and gene losses.</title>
        <authorList>
            <person name="Steindorff A.S."/>
            <person name="Aguilar-Pontes M.V."/>
            <person name="Robinson A.J."/>
            <person name="Andreopoulos B."/>
            <person name="LaButti K."/>
            <person name="Kuo A."/>
            <person name="Mondo S."/>
            <person name="Riley R."/>
            <person name="Otillar R."/>
            <person name="Haridas S."/>
            <person name="Lipzen A."/>
            <person name="Grimwood J."/>
            <person name="Schmutz J."/>
            <person name="Clum A."/>
            <person name="Reid I.D."/>
            <person name="Moisan M.C."/>
            <person name="Butler G."/>
            <person name="Nguyen T.T.M."/>
            <person name="Dewar K."/>
            <person name="Conant G."/>
            <person name="Drula E."/>
            <person name="Henrissat B."/>
            <person name="Hansel C."/>
            <person name="Singer S."/>
            <person name="Hutchinson M.I."/>
            <person name="de Vries R.P."/>
            <person name="Natvig D.O."/>
            <person name="Powell A.J."/>
            <person name="Tsang A."/>
            <person name="Grigoriev I.V."/>
        </authorList>
    </citation>
    <scope>NUCLEOTIDE SEQUENCE [LARGE SCALE GENOMIC DNA]</scope>
    <source>
        <strain evidence="2 3">ATCC 24622</strain>
    </source>
</reference>
<gene>
    <name evidence="2" type="ORF">VTK73DRAFT_2923</name>
</gene>
<accession>A0ABR3X219</accession>
<evidence type="ECO:0008006" key="4">
    <source>
        <dbReference type="Google" id="ProtNLM"/>
    </source>
</evidence>
<keyword evidence="3" id="KW-1185">Reference proteome</keyword>
<dbReference type="Proteomes" id="UP001586593">
    <property type="component" value="Unassembled WGS sequence"/>
</dbReference>
<name>A0ABR3X219_9PEZI</name>
<evidence type="ECO:0000313" key="2">
    <source>
        <dbReference type="EMBL" id="KAL1869849.1"/>
    </source>
</evidence>
<feature type="compositionally biased region" description="Polar residues" evidence="1">
    <location>
        <begin position="83"/>
        <end position="98"/>
    </location>
</feature>
<sequence length="123" mass="13689">MIVMVISPFGRGGFVLSLSQLCSCFHFPHKWPSFRVRWMERSEPAVRGGAVCCGSKLGVAHVSRLFMIGQDNSSRQVRPATPCSHSGSTQGHLPTLPSSAYERHSDPADERARNMRPYHIFCT</sequence>
<comment type="caution">
    <text evidence="2">The sequence shown here is derived from an EMBL/GenBank/DDBJ whole genome shotgun (WGS) entry which is preliminary data.</text>
</comment>
<feature type="region of interest" description="Disordered" evidence="1">
    <location>
        <begin position="73"/>
        <end position="109"/>
    </location>
</feature>
<protein>
    <recommendedName>
        <fullName evidence="4">Secreted protein</fullName>
    </recommendedName>
</protein>
<evidence type="ECO:0000256" key="1">
    <source>
        <dbReference type="SAM" id="MobiDB-lite"/>
    </source>
</evidence>
<organism evidence="2 3">
    <name type="scientific">Phialemonium thermophilum</name>
    <dbReference type="NCBI Taxonomy" id="223376"/>
    <lineage>
        <taxon>Eukaryota</taxon>
        <taxon>Fungi</taxon>
        <taxon>Dikarya</taxon>
        <taxon>Ascomycota</taxon>
        <taxon>Pezizomycotina</taxon>
        <taxon>Sordariomycetes</taxon>
        <taxon>Sordariomycetidae</taxon>
        <taxon>Cephalothecales</taxon>
        <taxon>Cephalothecaceae</taxon>
        <taxon>Phialemonium</taxon>
    </lineage>
</organism>
<dbReference type="EMBL" id="JAZHXJ010000187">
    <property type="protein sequence ID" value="KAL1869849.1"/>
    <property type="molecule type" value="Genomic_DNA"/>
</dbReference>